<evidence type="ECO:0000313" key="1">
    <source>
        <dbReference type="EMBL" id="EJW98548.1"/>
    </source>
</evidence>
<sequence>MTWVLEKAWKKFRVKVAYLIRWCIAEHEPYE</sequence>
<organism evidence="1">
    <name type="scientific">gut metagenome</name>
    <dbReference type="NCBI Taxonomy" id="749906"/>
    <lineage>
        <taxon>unclassified sequences</taxon>
        <taxon>metagenomes</taxon>
        <taxon>organismal metagenomes</taxon>
    </lineage>
</organism>
<comment type="caution">
    <text evidence="1">The sequence shown here is derived from an EMBL/GenBank/DDBJ whole genome shotgun (WGS) entry which is preliminary data.</text>
</comment>
<proteinExistence type="predicted"/>
<dbReference type="AlphaFoldDB" id="J9FVL8"/>
<gene>
    <name evidence="1" type="ORF">EVA_13344</name>
</gene>
<protein>
    <submittedName>
        <fullName evidence="1">Uncharacterized protein</fullName>
    </submittedName>
</protein>
<accession>J9FVL8</accession>
<name>J9FVL8_9ZZZZ</name>
<feature type="non-terminal residue" evidence="1">
    <location>
        <position position="31"/>
    </location>
</feature>
<reference evidence="1" key="1">
    <citation type="journal article" date="2012" name="PLoS ONE">
        <title>Gene sets for utilization of primary and secondary nutrition supplies in the distal gut of endangered iberian lynx.</title>
        <authorList>
            <person name="Alcaide M."/>
            <person name="Messina E."/>
            <person name="Richter M."/>
            <person name="Bargiela R."/>
            <person name="Peplies J."/>
            <person name="Huws S.A."/>
            <person name="Newbold C.J."/>
            <person name="Golyshin P.N."/>
            <person name="Simon M.A."/>
            <person name="Lopez G."/>
            <person name="Yakimov M.M."/>
            <person name="Ferrer M."/>
        </authorList>
    </citation>
    <scope>NUCLEOTIDE SEQUENCE</scope>
</reference>
<dbReference type="EMBL" id="AMCI01004209">
    <property type="protein sequence ID" value="EJW98548.1"/>
    <property type="molecule type" value="Genomic_DNA"/>
</dbReference>